<dbReference type="AlphaFoldDB" id="S8ELJ9"/>
<organism evidence="2 3">
    <name type="scientific">Fomitopsis schrenkii</name>
    <name type="common">Brown rot fungus</name>
    <dbReference type="NCBI Taxonomy" id="2126942"/>
    <lineage>
        <taxon>Eukaryota</taxon>
        <taxon>Fungi</taxon>
        <taxon>Dikarya</taxon>
        <taxon>Basidiomycota</taxon>
        <taxon>Agaricomycotina</taxon>
        <taxon>Agaricomycetes</taxon>
        <taxon>Polyporales</taxon>
        <taxon>Fomitopsis</taxon>
    </lineage>
</organism>
<dbReference type="GO" id="GO:0031011">
    <property type="term" value="C:Ino80 complex"/>
    <property type="evidence" value="ECO:0007669"/>
    <property type="project" value="InterPro"/>
</dbReference>
<evidence type="ECO:0000313" key="2">
    <source>
        <dbReference type="EMBL" id="EPT04174.1"/>
    </source>
</evidence>
<feature type="compositionally biased region" description="Basic residues" evidence="1">
    <location>
        <begin position="308"/>
        <end position="325"/>
    </location>
</feature>
<dbReference type="PANTHER" id="PTHR37287">
    <property type="entry name" value="INO EIGHTY SUBUNIT 1"/>
    <property type="match status" value="1"/>
</dbReference>
<evidence type="ECO:0008006" key="4">
    <source>
        <dbReference type="Google" id="ProtNLM"/>
    </source>
</evidence>
<dbReference type="PANTHER" id="PTHR37287:SF1">
    <property type="entry name" value="INO EIGHTY SUBUNIT 1"/>
    <property type="match status" value="1"/>
</dbReference>
<dbReference type="eggNOG" id="ENOG502QVDM">
    <property type="taxonomic scope" value="Eukaryota"/>
</dbReference>
<protein>
    <recommendedName>
        <fullName evidence="4">Ino eighty subunit 1</fullName>
    </recommendedName>
</protein>
<dbReference type="EMBL" id="KE504127">
    <property type="protein sequence ID" value="EPT04174.1"/>
    <property type="molecule type" value="Genomic_DNA"/>
</dbReference>
<dbReference type="OrthoDB" id="5413003at2759"/>
<dbReference type="HOGENOM" id="CLU_007606_2_1_1"/>
<gene>
    <name evidence="2" type="ORF">FOMPIDRAFT_97068</name>
</gene>
<evidence type="ECO:0000313" key="3">
    <source>
        <dbReference type="Proteomes" id="UP000015241"/>
    </source>
</evidence>
<feature type="compositionally biased region" description="Basic and acidic residues" evidence="1">
    <location>
        <begin position="428"/>
        <end position="441"/>
    </location>
</feature>
<proteinExistence type="predicted"/>
<dbReference type="InterPro" id="IPR038014">
    <property type="entry name" value="Ies1"/>
</dbReference>
<sequence length="584" mass="65358">MPNPAAQTTSRKALAVKHLDGEPLTRADLQHDLLNHIFANNQVVFTDPYRTIHGDPPRTLVTFRDLYINCLLHSPRCSKASREKIMESPDFGDEFAKMSLLSNVGRINTTMAFFPEMRTALRTYHPVPSLQKTSGNLQDAPRIKNILKSCYLDTEPQGSLLSPADVQARSRSGQVPPTSIVNLIFTFSIHAGAIARTHFGPNANLDFLDFFTPVPVSSASRARAFLWLCFHYHEHGLLNPFANDNASAPDQIPPLVMLSEQQAFQENVDPPDERAWGESMTEQRRIFMAKKAKEDDGESMDEGEQPKGRGRGASRGRSRGRRRLKNIPEPSSTAGSSKDKEREREVSPAESFISLPPMLQDAPEGSHHYSPEPYRPPQVPLWADRPPRLPSSSLPPPPINRPRERLPSPSLPPPSRTERLPSIPDLFSDIRDPRHFADPYPRRQSSPGPPPNNLYAFQSGAPRPQPVPGPSLPPPRSMYTYASRYSPAYDRPPPPPTPPVPHYPEGQHSMLDQAWHVVMTTDPLADSDEEVIDENARLDYILRLRIISRLRGKEPTPEPESIPQIVPFPIIHTHTHVNAHSASI</sequence>
<dbReference type="Proteomes" id="UP000015241">
    <property type="component" value="Unassembled WGS sequence"/>
</dbReference>
<feature type="compositionally biased region" description="Pro residues" evidence="1">
    <location>
        <begin position="490"/>
        <end position="502"/>
    </location>
</feature>
<keyword evidence="3" id="KW-1185">Reference proteome</keyword>
<dbReference type="InParanoid" id="S8ELJ9"/>
<dbReference type="STRING" id="743788.S8ELJ9"/>
<reference evidence="2 3" key="1">
    <citation type="journal article" date="2012" name="Science">
        <title>The Paleozoic origin of enzymatic lignin decomposition reconstructed from 31 fungal genomes.</title>
        <authorList>
            <person name="Floudas D."/>
            <person name="Binder M."/>
            <person name="Riley R."/>
            <person name="Barry K."/>
            <person name="Blanchette R.A."/>
            <person name="Henrissat B."/>
            <person name="Martinez A.T."/>
            <person name="Otillar R."/>
            <person name="Spatafora J.W."/>
            <person name="Yadav J.S."/>
            <person name="Aerts A."/>
            <person name="Benoit I."/>
            <person name="Boyd A."/>
            <person name="Carlson A."/>
            <person name="Copeland A."/>
            <person name="Coutinho P.M."/>
            <person name="de Vries R.P."/>
            <person name="Ferreira P."/>
            <person name="Findley K."/>
            <person name="Foster B."/>
            <person name="Gaskell J."/>
            <person name="Glotzer D."/>
            <person name="Gorecki P."/>
            <person name="Heitman J."/>
            <person name="Hesse C."/>
            <person name="Hori C."/>
            <person name="Igarashi K."/>
            <person name="Jurgens J.A."/>
            <person name="Kallen N."/>
            <person name="Kersten P."/>
            <person name="Kohler A."/>
            <person name="Kuees U."/>
            <person name="Kumar T.K.A."/>
            <person name="Kuo A."/>
            <person name="LaButti K."/>
            <person name="Larrondo L.F."/>
            <person name="Lindquist E."/>
            <person name="Ling A."/>
            <person name="Lombard V."/>
            <person name="Lucas S."/>
            <person name="Lundell T."/>
            <person name="Martin R."/>
            <person name="McLaughlin D.J."/>
            <person name="Morgenstern I."/>
            <person name="Morin E."/>
            <person name="Murat C."/>
            <person name="Nagy L.G."/>
            <person name="Nolan M."/>
            <person name="Ohm R.A."/>
            <person name="Patyshakuliyeva A."/>
            <person name="Rokas A."/>
            <person name="Ruiz-Duenas F.J."/>
            <person name="Sabat G."/>
            <person name="Salamov A."/>
            <person name="Samejima M."/>
            <person name="Schmutz J."/>
            <person name="Slot J.C."/>
            <person name="St John F."/>
            <person name="Stenlid J."/>
            <person name="Sun H."/>
            <person name="Sun S."/>
            <person name="Syed K."/>
            <person name="Tsang A."/>
            <person name="Wiebenga A."/>
            <person name="Young D."/>
            <person name="Pisabarro A."/>
            <person name="Eastwood D.C."/>
            <person name="Martin F."/>
            <person name="Cullen D."/>
            <person name="Grigoriev I.V."/>
            <person name="Hibbett D.S."/>
        </authorList>
    </citation>
    <scope>NUCLEOTIDE SEQUENCE</scope>
    <source>
        <strain evidence="3">FP-58527</strain>
    </source>
</reference>
<name>S8ELJ9_FOMSC</name>
<evidence type="ECO:0000256" key="1">
    <source>
        <dbReference type="SAM" id="MobiDB-lite"/>
    </source>
</evidence>
<accession>S8ELJ9</accession>
<feature type="compositionally biased region" description="Basic and acidic residues" evidence="1">
    <location>
        <begin position="337"/>
        <end position="347"/>
    </location>
</feature>
<feature type="region of interest" description="Disordered" evidence="1">
    <location>
        <begin position="291"/>
        <end position="507"/>
    </location>
</feature>
<feature type="compositionally biased region" description="Pro residues" evidence="1">
    <location>
        <begin position="463"/>
        <end position="476"/>
    </location>
</feature>